<protein>
    <recommendedName>
        <fullName evidence="3">Glycoside hydrolase family 19 catalytic domain-containing protein</fullName>
    </recommendedName>
</protein>
<gene>
    <name evidence="1" type="ORF">MPPM_3480</name>
</gene>
<proteinExistence type="predicted"/>
<dbReference type="AlphaFoldDB" id="A0A160PH84"/>
<evidence type="ECO:0008006" key="3">
    <source>
        <dbReference type="Google" id="ProtNLM"/>
    </source>
</evidence>
<dbReference type="EMBL" id="AP014809">
    <property type="protein sequence ID" value="BAU92085.1"/>
    <property type="molecule type" value="Genomic_DNA"/>
</dbReference>
<sequence length="205" mass="23440">MSINRKFFFEEVKLRLFDGSMRPSQVSSLNGILDAWESRTARSDDRWLAYMLGTTHHETGRTMQPVRETFASTDDKAIAILSKAWKAGKLPWVERDYWSRDADGKSWLGRGFVQLTHKTNYQKMSNLTGEDLVSHPENAMKIPVATKILIEGMIAGSFTGKKLGDYFNQTKEDWVNARRIINGVERAELVASYARKYYAAISYTL</sequence>
<evidence type="ECO:0000313" key="1">
    <source>
        <dbReference type="EMBL" id="BAU92085.1"/>
    </source>
</evidence>
<dbReference type="OrthoDB" id="3078754at2"/>
<organism evidence="1 2">
    <name type="scientific">Methylorubrum populi</name>
    <dbReference type="NCBI Taxonomy" id="223967"/>
    <lineage>
        <taxon>Bacteria</taxon>
        <taxon>Pseudomonadati</taxon>
        <taxon>Pseudomonadota</taxon>
        <taxon>Alphaproteobacteria</taxon>
        <taxon>Hyphomicrobiales</taxon>
        <taxon>Methylobacteriaceae</taxon>
        <taxon>Methylorubrum</taxon>
    </lineage>
</organism>
<dbReference type="Proteomes" id="UP000218288">
    <property type="component" value="Chromosome"/>
</dbReference>
<name>A0A160PH84_9HYPH</name>
<dbReference type="Gene3D" id="1.10.530.10">
    <property type="match status" value="1"/>
</dbReference>
<evidence type="ECO:0000313" key="2">
    <source>
        <dbReference type="Proteomes" id="UP000218288"/>
    </source>
</evidence>
<dbReference type="SUPFAM" id="SSF53955">
    <property type="entry name" value="Lysozyme-like"/>
    <property type="match status" value="1"/>
</dbReference>
<reference evidence="1 2" key="1">
    <citation type="journal article" date="2016" name="Genome Announc.">
        <title>Complete Genome Sequence of Methylobacterium populi P-1M, Isolated from Pink-Pigmented Household Biofilm.</title>
        <authorList>
            <person name="Morohoshi T."/>
            <person name="Ikeda T."/>
        </authorList>
    </citation>
    <scope>NUCLEOTIDE SEQUENCE [LARGE SCALE GENOMIC DNA]</scope>
    <source>
        <strain evidence="1 2">P-1M</strain>
    </source>
</reference>
<dbReference type="RefSeq" id="WP_096486098.1">
    <property type="nucleotide sequence ID" value="NZ_AP014809.1"/>
</dbReference>
<dbReference type="InterPro" id="IPR023346">
    <property type="entry name" value="Lysozyme-like_dom_sf"/>
</dbReference>
<accession>A0A160PH84</accession>